<dbReference type="InterPro" id="IPR036890">
    <property type="entry name" value="HATPase_C_sf"/>
</dbReference>
<dbReference type="InterPro" id="IPR005467">
    <property type="entry name" value="His_kinase_dom"/>
</dbReference>
<dbReference type="PRINTS" id="PR00344">
    <property type="entry name" value="BCTRLSENSOR"/>
</dbReference>
<dbReference type="GO" id="GO:0000155">
    <property type="term" value="F:phosphorelay sensor kinase activity"/>
    <property type="evidence" value="ECO:0007669"/>
    <property type="project" value="InterPro"/>
</dbReference>
<reference evidence="10" key="1">
    <citation type="submission" date="2016-11" db="EMBL/GenBank/DDBJ databases">
        <authorList>
            <person name="Varghese N."/>
            <person name="Submissions S."/>
        </authorList>
    </citation>
    <scope>NUCLEOTIDE SEQUENCE [LARGE SCALE GENOMIC DNA]</scope>
    <source>
        <strain evidence="10">DSM 22363</strain>
    </source>
</reference>
<dbReference type="OrthoDB" id="9797304at2"/>
<dbReference type="SMART" id="SM00387">
    <property type="entry name" value="HATPase_c"/>
    <property type="match status" value="1"/>
</dbReference>
<evidence type="ECO:0000259" key="8">
    <source>
        <dbReference type="PROSITE" id="PS50109"/>
    </source>
</evidence>
<gene>
    <name evidence="9" type="ORF">SAMN02745824_2591</name>
</gene>
<proteinExistence type="predicted"/>
<feature type="coiled-coil region" evidence="7">
    <location>
        <begin position="155"/>
        <end position="182"/>
    </location>
</feature>
<evidence type="ECO:0000256" key="1">
    <source>
        <dbReference type="ARBA" id="ARBA00000085"/>
    </source>
</evidence>
<evidence type="ECO:0000313" key="10">
    <source>
        <dbReference type="Proteomes" id="UP000185192"/>
    </source>
</evidence>
<dbReference type="AlphaFoldDB" id="A0A1N6FXP0"/>
<dbReference type="Proteomes" id="UP000185192">
    <property type="component" value="Unassembled WGS sequence"/>
</dbReference>
<dbReference type="SUPFAM" id="SSF55874">
    <property type="entry name" value="ATPase domain of HSP90 chaperone/DNA topoisomerase II/histidine kinase"/>
    <property type="match status" value="1"/>
</dbReference>
<dbReference type="Pfam" id="PF02518">
    <property type="entry name" value="HATPase_c"/>
    <property type="match status" value="1"/>
</dbReference>
<dbReference type="Gene3D" id="3.30.450.20">
    <property type="entry name" value="PAS domain"/>
    <property type="match status" value="2"/>
</dbReference>
<dbReference type="CDD" id="cd00082">
    <property type="entry name" value="HisKA"/>
    <property type="match status" value="1"/>
</dbReference>
<dbReference type="InterPro" id="IPR003594">
    <property type="entry name" value="HATPase_dom"/>
</dbReference>
<dbReference type="Gene3D" id="1.10.287.130">
    <property type="match status" value="1"/>
</dbReference>
<dbReference type="STRING" id="1123272.SAMN02745824_2591"/>
<dbReference type="InterPro" id="IPR035965">
    <property type="entry name" value="PAS-like_dom_sf"/>
</dbReference>
<keyword evidence="6" id="KW-0902">Two-component regulatory system</keyword>
<dbReference type="CDD" id="cd00075">
    <property type="entry name" value="HATPase"/>
    <property type="match status" value="1"/>
</dbReference>
<comment type="catalytic activity">
    <reaction evidence="1">
        <text>ATP + protein L-histidine = ADP + protein N-phospho-L-histidine.</text>
        <dbReference type="EC" id="2.7.13.3"/>
    </reaction>
</comment>
<organism evidence="9 10">
    <name type="scientific">Parasphingorhabdus marina DSM 22363</name>
    <dbReference type="NCBI Taxonomy" id="1123272"/>
    <lineage>
        <taxon>Bacteria</taxon>
        <taxon>Pseudomonadati</taxon>
        <taxon>Pseudomonadota</taxon>
        <taxon>Alphaproteobacteria</taxon>
        <taxon>Sphingomonadales</taxon>
        <taxon>Sphingomonadaceae</taxon>
        <taxon>Parasphingorhabdus</taxon>
    </lineage>
</organism>
<evidence type="ECO:0000256" key="2">
    <source>
        <dbReference type="ARBA" id="ARBA00012438"/>
    </source>
</evidence>
<evidence type="ECO:0000256" key="7">
    <source>
        <dbReference type="SAM" id="Coils"/>
    </source>
</evidence>
<dbReference type="Pfam" id="PF12860">
    <property type="entry name" value="PAS_7"/>
    <property type="match status" value="2"/>
</dbReference>
<dbReference type="PROSITE" id="PS50109">
    <property type="entry name" value="HIS_KIN"/>
    <property type="match status" value="1"/>
</dbReference>
<evidence type="ECO:0000256" key="4">
    <source>
        <dbReference type="ARBA" id="ARBA00022679"/>
    </source>
</evidence>
<dbReference type="Pfam" id="PF00512">
    <property type="entry name" value="HisKA"/>
    <property type="match status" value="1"/>
</dbReference>
<dbReference type="EC" id="2.7.13.3" evidence="2"/>
<dbReference type="InterPro" id="IPR003661">
    <property type="entry name" value="HisK_dim/P_dom"/>
</dbReference>
<evidence type="ECO:0000256" key="6">
    <source>
        <dbReference type="ARBA" id="ARBA00023012"/>
    </source>
</evidence>
<dbReference type="RefSeq" id="WP_074205595.1">
    <property type="nucleotide sequence ID" value="NZ_FSQW01000002.1"/>
</dbReference>
<dbReference type="SMART" id="SM00388">
    <property type="entry name" value="HisKA"/>
    <property type="match status" value="1"/>
</dbReference>
<dbReference type="InterPro" id="IPR036097">
    <property type="entry name" value="HisK_dim/P_sf"/>
</dbReference>
<keyword evidence="4" id="KW-0808">Transferase</keyword>
<name>A0A1N6FXP0_9SPHN</name>
<dbReference type="PANTHER" id="PTHR43711:SF1">
    <property type="entry name" value="HISTIDINE KINASE 1"/>
    <property type="match status" value="1"/>
</dbReference>
<evidence type="ECO:0000313" key="9">
    <source>
        <dbReference type="EMBL" id="SIO00044.1"/>
    </source>
</evidence>
<evidence type="ECO:0000256" key="5">
    <source>
        <dbReference type="ARBA" id="ARBA00022777"/>
    </source>
</evidence>
<evidence type="ECO:0000256" key="3">
    <source>
        <dbReference type="ARBA" id="ARBA00022553"/>
    </source>
</evidence>
<keyword evidence="10" id="KW-1185">Reference proteome</keyword>
<sequence length="783" mass="86449">MSNVPDLTAVILGLVLAAWLAAAAWAVWTGLSMKSKAQATLRQTGRLGRLLETSPALPLLVRSDGKLEASQRLMHWLGFDHLPAHISELHAHDAGMSRDDLEGLSKDVNLAQKSGREFTRAVQVSGSDKSLLIKGGLADPKIAPNGSALLWVFDATESQAEIRSLQEEKASARNAFDALSALIEAAPMPMWHRDADFQLTLVNQAYVRAVDAESGAEVVEQAIELVETIDGLSPKDAAARALEKGAPYERVVATTIGGQRRMTQVVDVPLGKSGIAGYAIDIQELEDARKEQRRFSESQRDMLDKISAAVVQFDADKSLKFCNLPFQRIFSMRQQWIAERPEFPRVLDRMREMNRIPEVRDFPEWREEKTHWFQSKDSIEENWLLADGTHLRVLANPTPDRGLLVIFEDRTEQAQLASARDILLRVRTATFDNLFESIAVFAADGKLNIWNHQFASNWRLDEEELGKHPRVDSLMQKMAGQLKQPARISEVREMVRTATSERVQQEGRITFADGRKFQYAAIPLPDGNALFTMLDISDSNKIEEALRERNEALVEADSIKASFLANMSYEFRTPLTSIGGFAELLDNDVAGPLTDQGHEYARAILQSVKRLGSQIDNVLDLSQSEAGALPIAKEKVNLNRLVEKVADHFADEVQTLNIDVELQLDETLGSAMADQKRLGQAISQVIDNAIRYTGKDGRILINGSGNVKQAVIHISDNGPGMTAGQQSKAFDSFARSRNQKAGESSGGLGLPLARQLVLAHGGDLTLTSEPGQGTLVSIYLPRQ</sequence>
<dbReference type="SUPFAM" id="SSF47384">
    <property type="entry name" value="Homodimeric domain of signal transducing histidine kinase"/>
    <property type="match status" value="1"/>
</dbReference>
<keyword evidence="7" id="KW-0175">Coiled coil</keyword>
<accession>A0A1N6FXP0</accession>
<dbReference type="Gene3D" id="3.30.565.10">
    <property type="entry name" value="Histidine kinase-like ATPase, C-terminal domain"/>
    <property type="match status" value="1"/>
</dbReference>
<dbReference type="SUPFAM" id="SSF55785">
    <property type="entry name" value="PYP-like sensor domain (PAS domain)"/>
    <property type="match status" value="2"/>
</dbReference>
<dbReference type="InterPro" id="IPR050736">
    <property type="entry name" value="Sensor_HK_Regulatory"/>
</dbReference>
<dbReference type="PANTHER" id="PTHR43711">
    <property type="entry name" value="TWO-COMPONENT HISTIDINE KINASE"/>
    <property type="match status" value="1"/>
</dbReference>
<dbReference type="InterPro" id="IPR004358">
    <property type="entry name" value="Sig_transdc_His_kin-like_C"/>
</dbReference>
<protein>
    <recommendedName>
        <fullName evidence="2">histidine kinase</fullName>
        <ecNumber evidence="2">2.7.13.3</ecNumber>
    </recommendedName>
</protein>
<keyword evidence="3" id="KW-0597">Phosphoprotein</keyword>
<dbReference type="EMBL" id="FSQW01000002">
    <property type="protein sequence ID" value="SIO00044.1"/>
    <property type="molecule type" value="Genomic_DNA"/>
</dbReference>
<keyword evidence="5 9" id="KW-0418">Kinase</keyword>
<feature type="domain" description="Histidine kinase" evidence="8">
    <location>
        <begin position="566"/>
        <end position="783"/>
    </location>
</feature>